<evidence type="ECO:0000313" key="1">
    <source>
        <dbReference type="EMBL" id="CAH3159023.1"/>
    </source>
</evidence>
<comment type="caution">
    <text evidence="1">The sequence shown here is derived from an EMBL/GenBank/DDBJ whole genome shotgun (WGS) entry which is preliminary data.</text>
</comment>
<reference evidence="1 2" key="1">
    <citation type="submission" date="2022-05" db="EMBL/GenBank/DDBJ databases">
        <authorList>
            <consortium name="Genoscope - CEA"/>
            <person name="William W."/>
        </authorList>
    </citation>
    <scope>NUCLEOTIDE SEQUENCE [LARGE SCALE GENOMIC DNA]</scope>
</reference>
<proteinExistence type="predicted"/>
<evidence type="ECO:0000313" key="2">
    <source>
        <dbReference type="Proteomes" id="UP001159405"/>
    </source>
</evidence>
<gene>
    <name evidence="1" type="ORF">PLOB_00003571</name>
</gene>
<sequence>MKVGLLLNHISEPCLEIYSNFTYLPERDDPAGGEEKLPAEDSDNYATVVAKFGEYFQKRDPQLMLREKFWLHLKREPTQTFDSWVVTVKERAAECNLGLIHEIPGTYSVKAVHQMPDSHPLQSGTKEDIVKQYPSLFQGLGKLEGEHTIQLKEGPHPFV</sequence>
<accession>A0ABN8Q7S3</accession>
<organism evidence="1 2">
    <name type="scientific">Porites lobata</name>
    <dbReference type="NCBI Taxonomy" id="104759"/>
    <lineage>
        <taxon>Eukaryota</taxon>
        <taxon>Metazoa</taxon>
        <taxon>Cnidaria</taxon>
        <taxon>Anthozoa</taxon>
        <taxon>Hexacorallia</taxon>
        <taxon>Scleractinia</taxon>
        <taxon>Fungiina</taxon>
        <taxon>Poritidae</taxon>
        <taxon>Porites</taxon>
    </lineage>
</organism>
<keyword evidence="2" id="KW-1185">Reference proteome</keyword>
<protein>
    <submittedName>
        <fullName evidence="1">Uncharacterized protein</fullName>
    </submittedName>
</protein>
<name>A0ABN8Q7S3_9CNID</name>
<dbReference type="Proteomes" id="UP001159405">
    <property type="component" value="Unassembled WGS sequence"/>
</dbReference>
<dbReference type="EMBL" id="CALNXK010000113">
    <property type="protein sequence ID" value="CAH3159023.1"/>
    <property type="molecule type" value="Genomic_DNA"/>
</dbReference>